<dbReference type="Proteomes" id="UP001215280">
    <property type="component" value="Unassembled WGS sequence"/>
</dbReference>
<dbReference type="GO" id="GO:0005737">
    <property type="term" value="C:cytoplasm"/>
    <property type="evidence" value="ECO:0007669"/>
    <property type="project" value="TreeGrafter"/>
</dbReference>
<sequence length="208" mass="23044">MRVIELGGGIGLTALCLAHLGCNIITSDLPFVISTCLAKNIENNIPRLPPSAGEILVRELDWTVDPTNWVWDDPDTITSPTCAPSAEQQNLPYAFNLIVSADTIYSPALVTPFLRTIHALCTLSLARSSSSRAPVVFICLERRDPAVTDRTLEDAQHIWGFTVTRVPPRKVSKALRMSGLKWDKEDWEGVELWKLILQVTNPAEQRGL</sequence>
<reference evidence="1" key="1">
    <citation type="submission" date="2023-03" db="EMBL/GenBank/DDBJ databases">
        <title>Massive genome expansion in bonnet fungi (Mycena s.s.) driven by repeated elements and novel gene families across ecological guilds.</title>
        <authorList>
            <consortium name="Lawrence Berkeley National Laboratory"/>
            <person name="Harder C.B."/>
            <person name="Miyauchi S."/>
            <person name="Viragh M."/>
            <person name="Kuo A."/>
            <person name="Thoen E."/>
            <person name="Andreopoulos B."/>
            <person name="Lu D."/>
            <person name="Skrede I."/>
            <person name="Drula E."/>
            <person name="Henrissat B."/>
            <person name="Morin E."/>
            <person name="Kohler A."/>
            <person name="Barry K."/>
            <person name="LaButti K."/>
            <person name="Morin E."/>
            <person name="Salamov A."/>
            <person name="Lipzen A."/>
            <person name="Mereny Z."/>
            <person name="Hegedus B."/>
            <person name="Baldrian P."/>
            <person name="Stursova M."/>
            <person name="Weitz H."/>
            <person name="Taylor A."/>
            <person name="Grigoriev I.V."/>
            <person name="Nagy L.G."/>
            <person name="Martin F."/>
            <person name="Kauserud H."/>
        </authorList>
    </citation>
    <scope>NUCLEOTIDE SEQUENCE</scope>
    <source>
        <strain evidence="1">CBHHK188m</strain>
    </source>
</reference>
<evidence type="ECO:0000313" key="1">
    <source>
        <dbReference type="EMBL" id="KAJ7740667.1"/>
    </source>
</evidence>
<evidence type="ECO:0000313" key="2">
    <source>
        <dbReference type="Proteomes" id="UP001215280"/>
    </source>
</evidence>
<dbReference type="Gene3D" id="3.40.50.150">
    <property type="entry name" value="Vaccinia Virus protein VP39"/>
    <property type="match status" value="1"/>
</dbReference>
<organism evidence="1 2">
    <name type="scientific">Mycena maculata</name>
    <dbReference type="NCBI Taxonomy" id="230809"/>
    <lineage>
        <taxon>Eukaryota</taxon>
        <taxon>Fungi</taxon>
        <taxon>Dikarya</taxon>
        <taxon>Basidiomycota</taxon>
        <taxon>Agaricomycotina</taxon>
        <taxon>Agaricomycetes</taxon>
        <taxon>Agaricomycetidae</taxon>
        <taxon>Agaricales</taxon>
        <taxon>Marasmiineae</taxon>
        <taxon>Mycenaceae</taxon>
        <taxon>Mycena</taxon>
    </lineage>
</organism>
<dbReference type="AlphaFoldDB" id="A0AAD7IDM1"/>
<name>A0AAD7IDM1_9AGAR</name>
<protein>
    <recommendedName>
        <fullName evidence="3">Methyltransferase-domain-containing protein</fullName>
    </recommendedName>
</protein>
<keyword evidence="2" id="KW-1185">Reference proteome</keyword>
<gene>
    <name evidence="1" type="ORF">DFH07DRAFT_838678</name>
</gene>
<dbReference type="PANTHER" id="PTHR14614:SF162">
    <property type="entry name" value="EXPRESSED PROTEIN"/>
    <property type="match status" value="1"/>
</dbReference>
<proteinExistence type="predicted"/>
<accession>A0AAD7IDM1</accession>
<dbReference type="EMBL" id="JARJLG010000126">
    <property type="protein sequence ID" value="KAJ7740667.1"/>
    <property type="molecule type" value="Genomic_DNA"/>
</dbReference>
<dbReference type="InterPro" id="IPR019410">
    <property type="entry name" value="Methyltransf_16"/>
</dbReference>
<comment type="caution">
    <text evidence="1">The sequence shown here is derived from an EMBL/GenBank/DDBJ whole genome shotgun (WGS) entry which is preliminary data.</text>
</comment>
<dbReference type="PANTHER" id="PTHR14614">
    <property type="entry name" value="HEPATOCELLULAR CARCINOMA-ASSOCIATED ANTIGEN"/>
    <property type="match status" value="1"/>
</dbReference>
<evidence type="ECO:0008006" key="3">
    <source>
        <dbReference type="Google" id="ProtNLM"/>
    </source>
</evidence>
<dbReference type="GO" id="GO:0008757">
    <property type="term" value="F:S-adenosylmethionine-dependent methyltransferase activity"/>
    <property type="evidence" value="ECO:0007669"/>
    <property type="project" value="UniProtKB-ARBA"/>
</dbReference>
<dbReference type="GO" id="GO:0005634">
    <property type="term" value="C:nucleus"/>
    <property type="evidence" value="ECO:0007669"/>
    <property type="project" value="TreeGrafter"/>
</dbReference>
<dbReference type="InterPro" id="IPR029063">
    <property type="entry name" value="SAM-dependent_MTases_sf"/>
</dbReference>
<dbReference type="Pfam" id="PF10294">
    <property type="entry name" value="Methyltransf_16"/>
    <property type="match status" value="1"/>
</dbReference>
<dbReference type="SUPFAM" id="SSF53335">
    <property type="entry name" value="S-adenosyl-L-methionine-dependent methyltransferases"/>
    <property type="match status" value="1"/>
</dbReference>